<dbReference type="EMBL" id="WBKB01000003">
    <property type="protein sequence ID" value="KAB1643455.1"/>
    <property type="molecule type" value="Genomic_DNA"/>
</dbReference>
<dbReference type="RefSeq" id="WP_158051870.1">
    <property type="nucleotide sequence ID" value="NZ_WBKB01000003.1"/>
</dbReference>
<dbReference type="Gene3D" id="1.10.150.650">
    <property type="match status" value="1"/>
</dbReference>
<dbReference type="PANTHER" id="PTHR42924">
    <property type="entry name" value="EXONUCLEASE"/>
    <property type="match status" value="1"/>
</dbReference>
<dbReference type="PANTHER" id="PTHR42924:SF3">
    <property type="entry name" value="POLYMERASE_HISTIDINOL PHOSPHATASE N-TERMINAL DOMAIN-CONTAINING PROTEIN"/>
    <property type="match status" value="1"/>
</dbReference>
<dbReference type="InterPro" id="IPR004013">
    <property type="entry name" value="PHP_dom"/>
</dbReference>
<gene>
    <name evidence="2" type="ORF">F8O05_06085</name>
</gene>
<evidence type="ECO:0000313" key="2">
    <source>
        <dbReference type="EMBL" id="KAB1643455.1"/>
    </source>
</evidence>
<accession>A0A7J5BBH9</accession>
<organism evidence="2 3">
    <name type="scientific">Gulosibacter chungangensis</name>
    <dbReference type="NCBI Taxonomy" id="979746"/>
    <lineage>
        <taxon>Bacteria</taxon>
        <taxon>Bacillati</taxon>
        <taxon>Actinomycetota</taxon>
        <taxon>Actinomycetes</taxon>
        <taxon>Micrococcales</taxon>
        <taxon>Microbacteriaceae</taxon>
        <taxon>Gulosibacter</taxon>
    </lineage>
</organism>
<dbReference type="InterPro" id="IPR003141">
    <property type="entry name" value="Pol/His_phosphatase_N"/>
</dbReference>
<keyword evidence="3" id="KW-1185">Reference proteome</keyword>
<reference evidence="2 3" key="1">
    <citation type="submission" date="2019-09" db="EMBL/GenBank/DDBJ databases">
        <title>Phylogeny of genus Pseudoclavibacter and closely related genus.</title>
        <authorList>
            <person name="Li Y."/>
        </authorList>
    </citation>
    <scope>NUCLEOTIDE SEQUENCE [LARGE SCALE GENOMIC DNA]</scope>
    <source>
        <strain evidence="2 3">KCTC 13959</strain>
    </source>
</reference>
<dbReference type="InterPro" id="IPR016195">
    <property type="entry name" value="Pol/histidinol_Pase-like"/>
</dbReference>
<dbReference type="InterPro" id="IPR052018">
    <property type="entry name" value="PHP_domain"/>
</dbReference>
<comment type="caution">
    <text evidence="2">The sequence shown here is derived from an EMBL/GenBank/DDBJ whole genome shotgun (WGS) entry which is preliminary data.</text>
</comment>
<dbReference type="GO" id="GO:0004534">
    <property type="term" value="F:5'-3' RNA exonuclease activity"/>
    <property type="evidence" value="ECO:0007669"/>
    <property type="project" value="TreeGrafter"/>
</dbReference>
<sequence length="289" mass="31629">MTGFDAHLPIDLHTHSNVSDGTERPAAVIRAAADAGLGTIALTDHDTWEGWDEASAAARQLGISFIPGVEFSTQVEYASVHVLGYLVDRNHEELFVTMKEVRDSRLTRAERMVERIGMDFPITWQDVLGESEAGATIGRPHIADALVRRGIVADRNEAFAGILNWRGGYYQPHHAPHPVAAIRLIKAAGGVAVLAHPGSRGRGGLRDGNLPRLVEVGLDGVEIFHRENDAENRALLHNYANQWDLIITGSSDYHGDGKDNRLGENTTEPEQLQRIIDRASGTDPYLARS</sequence>
<proteinExistence type="predicted"/>
<feature type="domain" description="Polymerase/histidinol phosphatase N-terminal" evidence="1">
    <location>
        <begin position="10"/>
        <end position="75"/>
    </location>
</feature>
<dbReference type="Proteomes" id="UP000433493">
    <property type="component" value="Unassembled WGS sequence"/>
</dbReference>
<dbReference type="SUPFAM" id="SSF89550">
    <property type="entry name" value="PHP domain-like"/>
    <property type="match status" value="1"/>
</dbReference>
<name>A0A7J5BBH9_9MICO</name>
<dbReference type="GO" id="GO:0035312">
    <property type="term" value="F:5'-3' DNA exonuclease activity"/>
    <property type="evidence" value="ECO:0007669"/>
    <property type="project" value="TreeGrafter"/>
</dbReference>
<dbReference type="CDD" id="cd07438">
    <property type="entry name" value="PHP_HisPPase_AMP"/>
    <property type="match status" value="1"/>
</dbReference>
<protein>
    <submittedName>
        <fullName evidence="2">PHP domain-containing protein</fullName>
    </submittedName>
</protein>
<evidence type="ECO:0000313" key="3">
    <source>
        <dbReference type="Proteomes" id="UP000433493"/>
    </source>
</evidence>
<evidence type="ECO:0000259" key="1">
    <source>
        <dbReference type="SMART" id="SM00481"/>
    </source>
</evidence>
<dbReference type="SMART" id="SM00481">
    <property type="entry name" value="POLIIIAc"/>
    <property type="match status" value="1"/>
</dbReference>
<dbReference type="Pfam" id="PF02811">
    <property type="entry name" value="PHP"/>
    <property type="match status" value="1"/>
</dbReference>
<dbReference type="OrthoDB" id="9804333at2"/>
<dbReference type="AlphaFoldDB" id="A0A7J5BBH9"/>
<dbReference type="Gene3D" id="3.20.20.140">
    <property type="entry name" value="Metal-dependent hydrolases"/>
    <property type="match status" value="1"/>
</dbReference>